<dbReference type="PANTHER" id="PTHR43400:SF10">
    <property type="entry name" value="3-OXOSTEROID 1-DEHYDROGENASE"/>
    <property type="match status" value="1"/>
</dbReference>
<dbReference type="Gene3D" id="3.50.50.60">
    <property type="entry name" value="FAD/NAD(P)-binding domain"/>
    <property type="match status" value="2"/>
</dbReference>
<dbReference type="InterPro" id="IPR036188">
    <property type="entry name" value="FAD/NAD-bd_sf"/>
</dbReference>
<dbReference type="OrthoDB" id="7777654at2759"/>
<proteinExistence type="predicted"/>
<keyword evidence="7" id="KW-1185">Reference proteome</keyword>
<dbReference type="InterPro" id="IPR003953">
    <property type="entry name" value="FAD-dep_OxRdtase_2_FAD-bd"/>
</dbReference>
<keyword evidence="2" id="KW-0285">Flavoprotein</keyword>
<evidence type="ECO:0000256" key="4">
    <source>
        <dbReference type="ARBA" id="ARBA00023002"/>
    </source>
</evidence>
<evidence type="ECO:0000256" key="2">
    <source>
        <dbReference type="ARBA" id="ARBA00022630"/>
    </source>
</evidence>
<evidence type="ECO:0000313" key="7">
    <source>
        <dbReference type="Proteomes" id="UP000738349"/>
    </source>
</evidence>
<evidence type="ECO:0000259" key="5">
    <source>
        <dbReference type="Pfam" id="PF00890"/>
    </source>
</evidence>
<dbReference type="Proteomes" id="UP000738349">
    <property type="component" value="Unassembled WGS sequence"/>
</dbReference>
<gene>
    <name evidence="6" type="ORF">EDB81DRAFT_609693</name>
</gene>
<dbReference type="AlphaFoldDB" id="A0A9P9EQJ2"/>
<comment type="cofactor">
    <cofactor evidence="1">
        <name>FAD</name>
        <dbReference type="ChEBI" id="CHEBI:57692"/>
    </cofactor>
</comment>
<dbReference type="SUPFAM" id="SSF51905">
    <property type="entry name" value="FAD/NAD(P)-binding domain"/>
    <property type="match status" value="1"/>
</dbReference>
<comment type="caution">
    <text evidence="6">The sequence shown here is derived from an EMBL/GenBank/DDBJ whole genome shotgun (WGS) entry which is preliminary data.</text>
</comment>
<dbReference type="SUPFAM" id="SSF56425">
    <property type="entry name" value="Succinate dehydrogenase/fumarate reductase flavoprotein, catalytic domain"/>
    <property type="match status" value="1"/>
</dbReference>
<organism evidence="6 7">
    <name type="scientific">Dactylonectria macrodidyma</name>
    <dbReference type="NCBI Taxonomy" id="307937"/>
    <lineage>
        <taxon>Eukaryota</taxon>
        <taxon>Fungi</taxon>
        <taxon>Dikarya</taxon>
        <taxon>Ascomycota</taxon>
        <taxon>Pezizomycotina</taxon>
        <taxon>Sordariomycetes</taxon>
        <taxon>Hypocreomycetidae</taxon>
        <taxon>Hypocreales</taxon>
        <taxon>Nectriaceae</taxon>
        <taxon>Dactylonectria</taxon>
    </lineage>
</organism>
<dbReference type="InterPro" id="IPR050315">
    <property type="entry name" value="FAD-oxidoreductase_2"/>
</dbReference>
<keyword evidence="4" id="KW-0560">Oxidoreductase</keyword>
<dbReference type="NCBIfam" id="NF005511">
    <property type="entry name" value="PRK07121.1-4"/>
    <property type="match status" value="1"/>
</dbReference>
<evidence type="ECO:0000256" key="1">
    <source>
        <dbReference type="ARBA" id="ARBA00001974"/>
    </source>
</evidence>
<dbReference type="Pfam" id="PF00890">
    <property type="entry name" value="FAD_binding_2"/>
    <property type="match status" value="1"/>
</dbReference>
<keyword evidence="3" id="KW-0274">FAD</keyword>
<feature type="non-terminal residue" evidence="6">
    <location>
        <position position="1"/>
    </location>
</feature>
<name>A0A9P9EQJ2_9HYPO</name>
<evidence type="ECO:0000256" key="3">
    <source>
        <dbReference type="ARBA" id="ARBA00022827"/>
    </source>
</evidence>
<reference evidence="6" key="1">
    <citation type="journal article" date="2021" name="Nat. Commun.">
        <title>Genetic determinants of endophytism in the Arabidopsis root mycobiome.</title>
        <authorList>
            <person name="Mesny F."/>
            <person name="Miyauchi S."/>
            <person name="Thiergart T."/>
            <person name="Pickel B."/>
            <person name="Atanasova L."/>
            <person name="Karlsson M."/>
            <person name="Huettel B."/>
            <person name="Barry K.W."/>
            <person name="Haridas S."/>
            <person name="Chen C."/>
            <person name="Bauer D."/>
            <person name="Andreopoulos W."/>
            <person name="Pangilinan J."/>
            <person name="LaButti K."/>
            <person name="Riley R."/>
            <person name="Lipzen A."/>
            <person name="Clum A."/>
            <person name="Drula E."/>
            <person name="Henrissat B."/>
            <person name="Kohler A."/>
            <person name="Grigoriev I.V."/>
            <person name="Martin F.M."/>
            <person name="Hacquard S."/>
        </authorList>
    </citation>
    <scope>NUCLEOTIDE SEQUENCE</scope>
    <source>
        <strain evidence="6">MPI-CAGE-AT-0147</strain>
    </source>
</reference>
<sequence length="412" mass="44845">DIIVVGAGVAGVSASIAAAEQGASVILLDDSHGGGATALSGGVVYAGGGTDQQKAAGYSEDTPENMFRYLKEETKDAVDEETLRAFCNGSVSRLEWMQRHGAKFEGSLCPYKTSYPTDKHYLYFSGNEKSHPFSKIAKPAPRGHRMASPGFSGGALWQALFKSALKLGVRVLPTSKVERILLDDQGVTSGVEFKSLNTSSKAFQRHKTLTSLGQQHQLLLPNLAARILDRADTLWKRKALASKLNAPAVILAAGGFAFNPAMRQRYATDFSKVAPLGTRGDDGSGIRLGQSVGGSLRKMDNMSAWRFLYPPTALLEGVVVSQAGQRFIAEDIYGATLSDKMIRQNDSKGFLVLDSTQWAKAKQQLYQQTQSPLLLQRLHWLIWDHKKAPSIEDLATQLDIVVDVLRQTVVEY</sequence>
<dbReference type="PANTHER" id="PTHR43400">
    <property type="entry name" value="FUMARATE REDUCTASE"/>
    <property type="match status" value="1"/>
</dbReference>
<dbReference type="Gene3D" id="3.90.700.10">
    <property type="entry name" value="Succinate dehydrogenase/fumarate reductase flavoprotein, catalytic domain"/>
    <property type="match status" value="1"/>
</dbReference>
<dbReference type="GO" id="GO:0008202">
    <property type="term" value="P:steroid metabolic process"/>
    <property type="evidence" value="ECO:0007669"/>
    <property type="project" value="UniProtKB-ARBA"/>
</dbReference>
<dbReference type="GO" id="GO:0016491">
    <property type="term" value="F:oxidoreductase activity"/>
    <property type="evidence" value="ECO:0007669"/>
    <property type="project" value="UniProtKB-KW"/>
</dbReference>
<dbReference type="InterPro" id="IPR027477">
    <property type="entry name" value="Succ_DH/fumarate_Rdtase_cat_sf"/>
</dbReference>
<evidence type="ECO:0000313" key="6">
    <source>
        <dbReference type="EMBL" id="KAH7141808.1"/>
    </source>
</evidence>
<feature type="non-terminal residue" evidence="6">
    <location>
        <position position="412"/>
    </location>
</feature>
<protein>
    <recommendedName>
        <fullName evidence="5">FAD-dependent oxidoreductase 2 FAD-binding domain-containing protein</fullName>
    </recommendedName>
</protein>
<feature type="domain" description="FAD-dependent oxidoreductase 2 FAD-binding" evidence="5">
    <location>
        <begin position="1"/>
        <end position="342"/>
    </location>
</feature>
<dbReference type="EMBL" id="JAGMUV010000010">
    <property type="protein sequence ID" value="KAH7141808.1"/>
    <property type="molecule type" value="Genomic_DNA"/>
</dbReference>
<accession>A0A9P9EQJ2</accession>